<feature type="domain" description="Helicase C-terminal" evidence="11">
    <location>
        <begin position="356"/>
        <end position="503"/>
    </location>
</feature>
<dbReference type="GO" id="GO:0003724">
    <property type="term" value="F:RNA helicase activity"/>
    <property type="evidence" value="ECO:0007669"/>
    <property type="project" value="UniProtKB-EC"/>
</dbReference>
<evidence type="ECO:0000256" key="3">
    <source>
        <dbReference type="ARBA" id="ARBA00022806"/>
    </source>
</evidence>
<dbReference type="GO" id="GO:0005524">
    <property type="term" value="F:ATP binding"/>
    <property type="evidence" value="ECO:0007669"/>
    <property type="project" value="UniProtKB-UniRule"/>
</dbReference>
<reference evidence="13" key="1">
    <citation type="submission" date="2025-08" db="UniProtKB">
        <authorList>
            <consortium name="RefSeq"/>
        </authorList>
    </citation>
    <scope>IDENTIFICATION</scope>
    <source>
        <tissue evidence="13">Whole larval tissue</tissue>
    </source>
</reference>
<feature type="region of interest" description="Disordered" evidence="9">
    <location>
        <begin position="572"/>
        <end position="612"/>
    </location>
</feature>
<dbReference type="SMART" id="SM01178">
    <property type="entry name" value="DUF4217"/>
    <property type="match status" value="1"/>
</dbReference>
<keyword evidence="1 8" id="KW-0547">Nucleotide-binding</keyword>
<evidence type="ECO:0000256" key="4">
    <source>
        <dbReference type="ARBA" id="ARBA00022840"/>
    </source>
</evidence>
<dbReference type="FunFam" id="3.40.50.300:FF:000379">
    <property type="entry name" value="RNA helicase"/>
    <property type="match status" value="1"/>
</dbReference>
<evidence type="ECO:0000256" key="1">
    <source>
        <dbReference type="ARBA" id="ARBA00022741"/>
    </source>
</evidence>
<comment type="domain">
    <text evidence="8">The Q motif is unique to and characteristic of the DEAD box family of RNA helicases and controls ATP binding and hydrolysis.</text>
</comment>
<feature type="compositionally biased region" description="Acidic residues" evidence="9">
    <location>
        <begin position="70"/>
        <end position="83"/>
    </location>
</feature>
<feature type="domain" description="Helicase ATP-binding" evidence="10">
    <location>
        <begin position="154"/>
        <end position="329"/>
    </location>
</feature>
<proteinExistence type="inferred from homology"/>
<dbReference type="Pfam" id="PF00271">
    <property type="entry name" value="Helicase_C"/>
    <property type="match status" value="1"/>
</dbReference>
<evidence type="ECO:0000256" key="2">
    <source>
        <dbReference type="ARBA" id="ARBA00022801"/>
    </source>
</evidence>
<dbReference type="Pfam" id="PF13959">
    <property type="entry name" value="CTE_SPB4"/>
    <property type="match status" value="1"/>
</dbReference>
<dbReference type="SMART" id="SM00490">
    <property type="entry name" value="HELICc"/>
    <property type="match status" value="1"/>
</dbReference>
<evidence type="ECO:0000256" key="5">
    <source>
        <dbReference type="ARBA" id="ARBA00022884"/>
    </source>
</evidence>
<dbReference type="InterPro" id="IPR027417">
    <property type="entry name" value="P-loop_NTPase"/>
</dbReference>
<dbReference type="PROSITE" id="PS51192">
    <property type="entry name" value="HELICASE_ATP_BIND_1"/>
    <property type="match status" value="1"/>
</dbReference>
<gene>
    <name evidence="13" type="primary">LOC118269709</name>
</gene>
<dbReference type="CDD" id="cd18787">
    <property type="entry name" value="SF2_C_DEAD"/>
    <property type="match status" value="1"/>
</dbReference>
<evidence type="ECO:0000313" key="12">
    <source>
        <dbReference type="Proteomes" id="UP000829999"/>
    </source>
</evidence>
<dbReference type="PROSITE" id="PS51194">
    <property type="entry name" value="HELICASE_CTER"/>
    <property type="match status" value="1"/>
</dbReference>
<keyword evidence="12" id="KW-1185">Reference proteome</keyword>
<dbReference type="RefSeq" id="XP_050563048.1">
    <property type="nucleotide sequence ID" value="XM_050707091.1"/>
</dbReference>
<keyword evidence="5 8" id="KW-0694">RNA-binding</keyword>
<dbReference type="SMART" id="SM00487">
    <property type="entry name" value="DEXDc"/>
    <property type="match status" value="1"/>
</dbReference>
<dbReference type="OrthoDB" id="10259640at2759"/>
<dbReference type="CDD" id="cd17942">
    <property type="entry name" value="DEADc_DDX18"/>
    <property type="match status" value="1"/>
</dbReference>
<comment type="catalytic activity">
    <reaction evidence="7 8">
        <text>ATP + H2O = ADP + phosphate + H(+)</text>
        <dbReference type="Rhea" id="RHEA:13065"/>
        <dbReference type="ChEBI" id="CHEBI:15377"/>
        <dbReference type="ChEBI" id="CHEBI:15378"/>
        <dbReference type="ChEBI" id="CHEBI:30616"/>
        <dbReference type="ChEBI" id="CHEBI:43474"/>
        <dbReference type="ChEBI" id="CHEBI:456216"/>
        <dbReference type="EC" id="3.6.4.13"/>
    </reaction>
</comment>
<evidence type="ECO:0000256" key="8">
    <source>
        <dbReference type="RuleBase" id="RU365068"/>
    </source>
</evidence>
<keyword evidence="2 8" id="KW-0378">Hydrolase</keyword>
<protein>
    <recommendedName>
        <fullName evidence="8">ATP-dependent RNA helicase</fullName>
        <ecNumber evidence="8">3.6.4.13</ecNumber>
    </recommendedName>
</protein>
<dbReference type="InterPro" id="IPR001650">
    <property type="entry name" value="Helicase_C-like"/>
</dbReference>
<sequence length="612" mass="69719">MPTPDQILMRKIKKREKKKLQLINAKINGDAEDHAENVPNTKRQAKKRSHEENEKAVSKKKKKKVNRDIEPEESDNSEAENEETGSNAENDTDGEQSAESDCGKENQLPNSSLRPGILSVYEFSALEGKVCEQTLKSIKDMGFTMMTEIQAKTIPPLLDLKNVVGAARTGSGKTLAFLIPAIELVYKLRFKPRNGTGAIILSPTRELAMQTYGQLMELMKYHRQTIGLVMGGADRKKEARKLFNGVNILVATPGRLLDHMQNTPNFIYNKVFCVVIDEVDRMLEMGFEVEIKQILNRLRPERQTILFSATQSKKLEAITSAFSVGDPLYIGVDDHKEQATVESLQQGFVMCPLEKRLLILYSFLKRTNHKKVMVFFSTCNSVKFHNDLFNYIDLPVKSIHGKQEQSKRTTTFFQFCNAESGILLCTDVAARGLDIPAVDWIVQYDPPDDPKDYIHRVGRTARGLRANGHALLFLRPEEFNFLHHLKRAKVVLNEFVFSWDKVIDIQEPLEQLILRNSSLNQSAKDAYTTYVRAYDSHHLKNIFDINSLDLNAAAKSFGFAVRPYVDLKVASLKPQKKKEDRRQGQNKSRKAPSNFKQKGEKNKFKRQQNKNQ</sequence>
<evidence type="ECO:0000256" key="6">
    <source>
        <dbReference type="ARBA" id="ARBA00024357"/>
    </source>
</evidence>
<dbReference type="Pfam" id="PF00270">
    <property type="entry name" value="DEAD"/>
    <property type="match status" value="1"/>
</dbReference>
<dbReference type="InterPro" id="IPR044773">
    <property type="entry name" value="DDX18/Has1_DEADc"/>
</dbReference>
<dbReference type="GO" id="GO:0016787">
    <property type="term" value="F:hydrolase activity"/>
    <property type="evidence" value="ECO:0007669"/>
    <property type="project" value="UniProtKB-KW"/>
</dbReference>
<dbReference type="PANTHER" id="PTHR24031">
    <property type="entry name" value="RNA HELICASE"/>
    <property type="match status" value="1"/>
</dbReference>
<dbReference type="GO" id="GO:0003723">
    <property type="term" value="F:RNA binding"/>
    <property type="evidence" value="ECO:0007669"/>
    <property type="project" value="UniProtKB-UniRule"/>
</dbReference>
<evidence type="ECO:0000256" key="9">
    <source>
        <dbReference type="SAM" id="MobiDB-lite"/>
    </source>
</evidence>
<dbReference type="GeneID" id="118269709"/>
<evidence type="ECO:0000259" key="11">
    <source>
        <dbReference type="PROSITE" id="PS51194"/>
    </source>
</evidence>
<dbReference type="AlphaFoldDB" id="A0A9R0ED89"/>
<name>A0A9R0ED89_SPOFR</name>
<dbReference type="InterPro" id="IPR011545">
    <property type="entry name" value="DEAD/DEAH_box_helicase_dom"/>
</dbReference>
<dbReference type="InterPro" id="IPR025313">
    <property type="entry name" value="SPB4-like_CTE"/>
</dbReference>
<dbReference type="InterPro" id="IPR014001">
    <property type="entry name" value="Helicase_ATP-bd"/>
</dbReference>
<accession>A0A9R0ED89</accession>
<evidence type="ECO:0000313" key="13">
    <source>
        <dbReference type="RefSeq" id="XP_050563048.1"/>
    </source>
</evidence>
<evidence type="ECO:0000256" key="7">
    <source>
        <dbReference type="ARBA" id="ARBA00047984"/>
    </source>
</evidence>
<dbReference type="EC" id="3.6.4.13" evidence="8"/>
<comment type="function">
    <text evidence="8">RNA helicase.</text>
</comment>
<evidence type="ECO:0000259" key="10">
    <source>
        <dbReference type="PROSITE" id="PS51192"/>
    </source>
</evidence>
<dbReference type="SUPFAM" id="SSF52540">
    <property type="entry name" value="P-loop containing nucleoside triphosphate hydrolases"/>
    <property type="match status" value="1"/>
</dbReference>
<comment type="similarity">
    <text evidence="6">Belongs to the DEAD box helicase family. DDX18/HAS1 subfamily.</text>
</comment>
<keyword evidence="3 8" id="KW-0347">Helicase</keyword>
<dbReference type="Proteomes" id="UP000829999">
    <property type="component" value="Chromosome 30"/>
</dbReference>
<dbReference type="Gene3D" id="3.40.50.300">
    <property type="entry name" value="P-loop containing nucleotide triphosphate hydrolases"/>
    <property type="match status" value="2"/>
</dbReference>
<feature type="region of interest" description="Disordered" evidence="9">
    <location>
        <begin position="25"/>
        <end position="111"/>
    </location>
</feature>
<keyword evidence="4 8" id="KW-0067">ATP-binding</keyword>
<feature type="compositionally biased region" description="Basic residues" evidence="9">
    <location>
        <begin position="603"/>
        <end position="612"/>
    </location>
</feature>
<organism evidence="12 13">
    <name type="scientific">Spodoptera frugiperda</name>
    <name type="common">Fall armyworm</name>
    <dbReference type="NCBI Taxonomy" id="7108"/>
    <lineage>
        <taxon>Eukaryota</taxon>
        <taxon>Metazoa</taxon>
        <taxon>Ecdysozoa</taxon>
        <taxon>Arthropoda</taxon>
        <taxon>Hexapoda</taxon>
        <taxon>Insecta</taxon>
        <taxon>Pterygota</taxon>
        <taxon>Neoptera</taxon>
        <taxon>Endopterygota</taxon>
        <taxon>Lepidoptera</taxon>
        <taxon>Glossata</taxon>
        <taxon>Ditrysia</taxon>
        <taxon>Noctuoidea</taxon>
        <taxon>Noctuidae</taxon>
        <taxon>Amphipyrinae</taxon>
        <taxon>Spodoptera</taxon>
    </lineage>
</organism>